<evidence type="ECO:0000313" key="2">
    <source>
        <dbReference type="EMBL" id="KAF2154420.1"/>
    </source>
</evidence>
<dbReference type="Proteomes" id="UP000799439">
    <property type="component" value="Unassembled WGS sequence"/>
</dbReference>
<proteinExistence type="predicted"/>
<accession>A0A9P4J747</accession>
<name>A0A9P4J747_9PEZI</name>
<dbReference type="EMBL" id="ML996084">
    <property type="protein sequence ID" value="KAF2154420.1"/>
    <property type="molecule type" value="Genomic_DNA"/>
</dbReference>
<evidence type="ECO:0008006" key="4">
    <source>
        <dbReference type="Google" id="ProtNLM"/>
    </source>
</evidence>
<feature type="compositionally biased region" description="Polar residues" evidence="1">
    <location>
        <begin position="1"/>
        <end position="12"/>
    </location>
</feature>
<sequence length="236" mass="27278">MSTTNVLYQTQGFLHEHQSTPRMTMEYPYPTKATKDKQPAQSLETNASWEQDTPFTETHSNYTLNSSFTGTYPNSWPGDTQFQQHSPQPQYIHHSPQPQYHHHSPQSQYDQHSPQPQRQSSHTPTPEAATRSYRCYQHGCNGRQFSGKGNYMRHLREQDKSNHVQCSFCGTAFSRKSNRDNHIKRGCKFVREFEKWIEESSSASVPAQWQEQLNIQHDMKYSGNMQGPSGPSDPPK</sequence>
<protein>
    <recommendedName>
        <fullName evidence="4">C2H2-type domain-containing protein</fullName>
    </recommendedName>
</protein>
<feature type="compositionally biased region" description="Low complexity" evidence="1">
    <location>
        <begin position="83"/>
        <end position="126"/>
    </location>
</feature>
<dbReference type="OrthoDB" id="5366256at2759"/>
<keyword evidence="3" id="KW-1185">Reference proteome</keyword>
<dbReference type="Gene3D" id="3.30.160.60">
    <property type="entry name" value="Classic Zinc Finger"/>
    <property type="match status" value="1"/>
</dbReference>
<feature type="region of interest" description="Disordered" evidence="1">
    <location>
        <begin position="1"/>
        <end position="129"/>
    </location>
</feature>
<evidence type="ECO:0000256" key="1">
    <source>
        <dbReference type="SAM" id="MobiDB-lite"/>
    </source>
</evidence>
<comment type="caution">
    <text evidence="2">The sequence shown here is derived from an EMBL/GenBank/DDBJ whole genome shotgun (WGS) entry which is preliminary data.</text>
</comment>
<gene>
    <name evidence="2" type="ORF">K461DRAFT_129174</name>
</gene>
<feature type="compositionally biased region" description="Polar residues" evidence="1">
    <location>
        <begin position="39"/>
        <end position="82"/>
    </location>
</feature>
<reference evidence="2" key="1">
    <citation type="journal article" date="2020" name="Stud. Mycol.">
        <title>101 Dothideomycetes genomes: a test case for predicting lifestyles and emergence of pathogens.</title>
        <authorList>
            <person name="Haridas S."/>
            <person name="Albert R."/>
            <person name="Binder M."/>
            <person name="Bloem J."/>
            <person name="Labutti K."/>
            <person name="Salamov A."/>
            <person name="Andreopoulos B."/>
            <person name="Baker S."/>
            <person name="Barry K."/>
            <person name="Bills G."/>
            <person name="Bluhm B."/>
            <person name="Cannon C."/>
            <person name="Castanera R."/>
            <person name="Culley D."/>
            <person name="Daum C."/>
            <person name="Ezra D."/>
            <person name="Gonzalez J."/>
            <person name="Henrissat B."/>
            <person name="Kuo A."/>
            <person name="Liang C."/>
            <person name="Lipzen A."/>
            <person name="Lutzoni F."/>
            <person name="Magnuson J."/>
            <person name="Mondo S."/>
            <person name="Nolan M."/>
            <person name="Ohm R."/>
            <person name="Pangilinan J."/>
            <person name="Park H.-J."/>
            <person name="Ramirez L."/>
            <person name="Alfaro M."/>
            <person name="Sun H."/>
            <person name="Tritt A."/>
            <person name="Yoshinaga Y."/>
            <person name="Zwiers L.-H."/>
            <person name="Turgeon B."/>
            <person name="Goodwin S."/>
            <person name="Spatafora J."/>
            <person name="Crous P."/>
            <person name="Grigoriev I."/>
        </authorList>
    </citation>
    <scope>NUCLEOTIDE SEQUENCE</scope>
    <source>
        <strain evidence="2">CBS 260.36</strain>
    </source>
</reference>
<evidence type="ECO:0000313" key="3">
    <source>
        <dbReference type="Proteomes" id="UP000799439"/>
    </source>
</evidence>
<organism evidence="2 3">
    <name type="scientific">Myriangium duriaei CBS 260.36</name>
    <dbReference type="NCBI Taxonomy" id="1168546"/>
    <lineage>
        <taxon>Eukaryota</taxon>
        <taxon>Fungi</taxon>
        <taxon>Dikarya</taxon>
        <taxon>Ascomycota</taxon>
        <taxon>Pezizomycotina</taxon>
        <taxon>Dothideomycetes</taxon>
        <taxon>Dothideomycetidae</taxon>
        <taxon>Myriangiales</taxon>
        <taxon>Myriangiaceae</taxon>
        <taxon>Myriangium</taxon>
    </lineage>
</organism>
<dbReference type="AlphaFoldDB" id="A0A9P4J747"/>